<name>A0A699LCJ8_TANCI</name>
<dbReference type="AlphaFoldDB" id="A0A699LCJ8"/>
<protein>
    <submittedName>
        <fullName evidence="3">Integrase, catalytic region, zinc finger, CCHC-type, peptidase aspartic, catalytic</fullName>
    </submittedName>
</protein>
<gene>
    <name evidence="3" type="ORF">Tci_701627</name>
</gene>
<feature type="compositionally biased region" description="Polar residues" evidence="1">
    <location>
        <begin position="69"/>
        <end position="96"/>
    </location>
</feature>
<organism evidence="3">
    <name type="scientific">Tanacetum cinerariifolium</name>
    <name type="common">Dalmatian daisy</name>
    <name type="synonym">Chrysanthemum cinerariifolium</name>
    <dbReference type="NCBI Taxonomy" id="118510"/>
    <lineage>
        <taxon>Eukaryota</taxon>
        <taxon>Viridiplantae</taxon>
        <taxon>Streptophyta</taxon>
        <taxon>Embryophyta</taxon>
        <taxon>Tracheophyta</taxon>
        <taxon>Spermatophyta</taxon>
        <taxon>Magnoliopsida</taxon>
        <taxon>eudicotyledons</taxon>
        <taxon>Gunneridae</taxon>
        <taxon>Pentapetalae</taxon>
        <taxon>asterids</taxon>
        <taxon>campanulids</taxon>
        <taxon>Asterales</taxon>
        <taxon>Asteraceae</taxon>
        <taxon>Asteroideae</taxon>
        <taxon>Anthemideae</taxon>
        <taxon>Anthemidinae</taxon>
        <taxon>Tanacetum</taxon>
    </lineage>
</organism>
<dbReference type="Pfam" id="PF07727">
    <property type="entry name" value="RVT_2"/>
    <property type="match status" value="1"/>
</dbReference>
<evidence type="ECO:0000313" key="3">
    <source>
        <dbReference type="EMBL" id="GFB29656.1"/>
    </source>
</evidence>
<evidence type="ECO:0000256" key="1">
    <source>
        <dbReference type="SAM" id="MobiDB-lite"/>
    </source>
</evidence>
<evidence type="ECO:0000259" key="2">
    <source>
        <dbReference type="Pfam" id="PF07727"/>
    </source>
</evidence>
<reference evidence="3" key="1">
    <citation type="journal article" date="2019" name="Sci. Rep.">
        <title>Draft genome of Tanacetum cinerariifolium, the natural source of mosquito coil.</title>
        <authorList>
            <person name="Yamashiro T."/>
            <person name="Shiraishi A."/>
            <person name="Satake H."/>
            <person name="Nakayama K."/>
        </authorList>
    </citation>
    <scope>NUCLEOTIDE SEQUENCE</scope>
</reference>
<feature type="region of interest" description="Disordered" evidence="1">
    <location>
        <begin position="51"/>
        <end position="96"/>
    </location>
</feature>
<accession>A0A699LCJ8</accession>
<sequence>MSEKSVANDTSGLVPQRQKVSYYDNFDPIPQLQNVLFGLLYDEFFNAGTSSVTKSSSPIDNSKQRDTPPITNIQSSTEPTNPTNANAKENNDNQAKNEQFQEHEFTNPFCTPVQEVAESFSYNIAKGYTREEGIDFEESFAPVALLEVVQIFVAYVAHKSFLIYQMDVKTTFLNGLLKEEVYVAQPDGFVNPDHPE</sequence>
<feature type="non-terminal residue" evidence="3">
    <location>
        <position position="196"/>
    </location>
</feature>
<comment type="caution">
    <text evidence="3">The sequence shown here is derived from an EMBL/GenBank/DDBJ whole genome shotgun (WGS) entry which is preliminary data.</text>
</comment>
<feature type="domain" description="Reverse transcriptase Ty1/copia-type" evidence="2">
    <location>
        <begin position="123"/>
        <end position="193"/>
    </location>
</feature>
<feature type="compositionally biased region" description="Polar residues" evidence="1">
    <location>
        <begin position="51"/>
        <end position="61"/>
    </location>
</feature>
<proteinExistence type="predicted"/>
<dbReference type="InterPro" id="IPR013103">
    <property type="entry name" value="RVT_2"/>
</dbReference>
<dbReference type="EMBL" id="BKCJ010595676">
    <property type="protein sequence ID" value="GFB29656.1"/>
    <property type="molecule type" value="Genomic_DNA"/>
</dbReference>